<dbReference type="Pfam" id="PF09935">
    <property type="entry name" value="DUF2167"/>
    <property type="match status" value="1"/>
</dbReference>
<keyword evidence="2" id="KW-1185">Reference proteome</keyword>
<sequence length="221" mass="25392">MLEVPEGTRFVPAEQTRAFLESVGNAHDVSIMGMIIPQNFYMDPDWMVVIRWNDLGFVDESRFKNLSDQQVIRSIKKTVTAQNKIRQKTGLPALYLKNLLLSPRCDTATHSAEYATDWTIEGLDREGVLFSRYFMGRSGIISFNFVGITRPLDAIYPIINPISQRFSYLTGHNYTDFDPAHDRRASFPHEIVFPSWQKTAGCMLVVAVLSWLKRRRNKKSL</sequence>
<organism evidence="1 2">
    <name type="scientific">Acetobacter aceti NBRC 14818</name>
    <dbReference type="NCBI Taxonomy" id="887700"/>
    <lineage>
        <taxon>Bacteria</taxon>
        <taxon>Pseudomonadati</taxon>
        <taxon>Pseudomonadota</taxon>
        <taxon>Alphaproteobacteria</taxon>
        <taxon>Acetobacterales</taxon>
        <taxon>Acetobacteraceae</taxon>
        <taxon>Acetobacter</taxon>
        <taxon>Acetobacter subgen. Acetobacter</taxon>
    </lineage>
</organism>
<proteinExistence type="predicted"/>
<dbReference type="Proteomes" id="UP000516424">
    <property type="component" value="Chromosome"/>
</dbReference>
<dbReference type="AlphaFoldDB" id="A0AB33I9B9"/>
<accession>A0AB33I9B9</accession>
<gene>
    <name evidence="1" type="ORF">EMQ_0492</name>
</gene>
<dbReference type="InterPro" id="IPR018682">
    <property type="entry name" value="DUF2167_membr"/>
</dbReference>
<evidence type="ECO:0000313" key="1">
    <source>
        <dbReference type="EMBL" id="BCK74886.1"/>
    </source>
</evidence>
<evidence type="ECO:0008006" key="3">
    <source>
        <dbReference type="Google" id="ProtNLM"/>
    </source>
</evidence>
<evidence type="ECO:0000313" key="2">
    <source>
        <dbReference type="Proteomes" id="UP000516424"/>
    </source>
</evidence>
<reference evidence="1 2" key="1">
    <citation type="journal article" date="2011" name="Microbiology">
        <title>Transcriptome response to different carbon sources in Acetobacter aceti.</title>
        <authorList>
            <person name="Sakurai K."/>
            <person name="Arai H."/>
            <person name="Ishii M."/>
            <person name="Igarashi Y."/>
        </authorList>
    </citation>
    <scope>NUCLEOTIDE SEQUENCE [LARGE SCALE GENOMIC DNA]</scope>
    <source>
        <strain evidence="1 2">NBRC 14818</strain>
    </source>
</reference>
<name>A0AB33I9B9_ACEAC</name>
<protein>
    <recommendedName>
        <fullName evidence="3">Amine oxidase domain-containing protein</fullName>
    </recommendedName>
</protein>
<dbReference type="EMBL" id="AP023410">
    <property type="protein sequence ID" value="BCK74886.1"/>
    <property type="molecule type" value="Genomic_DNA"/>
</dbReference>